<feature type="modified residue" description="4-aspartylphosphate" evidence="4">
    <location>
        <position position="623"/>
    </location>
</feature>
<evidence type="ECO:0000313" key="10">
    <source>
        <dbReference type="Proteomes" id="UP000005801"/>
    </source>
</evidence>
<evidence type="ECO:0000259" key="5">
    <source>
        <dbReference type="PROSITE" id="PS50109"/>
    </source>
</evidence>
<dbReference type="SMART" id="SM00086">
    <property type="entry name" value="PAC"/>
    <property type="match status" value="1"/>
</dbReference>
<dbReference type="PRINTS" id="PR00344">
    <property type="entry name" value="BCTRLSENSOR"/>
</dbReference>
<keyword evidence="9" id="KW-0808">Transferase</keyword>
<dbReference type="eggNOG" id="COG4191">
    <property type="taxonomic scope" value="Bacteria"/>
</dbReference>
<dbReference type="RefSeq" id="WP_006971788.1">
    <property type="nucleotide sequence ID" value="NZ_ABCS01000023.1"/>
</dbReference>
<evidence type="ECO:0000313" key="9">
    <source>
        <dbReference type="EMBL" id="EDM79081.1"/>
    </source>
</evidence>
<dbReference type="PROSITE" id="PS50113">
    <property type="entry name" value="PAC"/>
    <property type="match status" value="1"/>
</dbReference>
<dbReference type="InterPro" id="IPR013655">
    <property type="entry name" value="PAS_fold_3"/>
</dbReference>
<dbReference type="Gene3D" id="1.10.287.130">
    <property type="match status" value="1"/>
</dbReference>
<dbReference type="SUPFAM" id="SSF52172">
    <property type="entry name" value="CheY-like"/>
    <property type="match status" value="1"/>
</dbReference>
<dbReference type="InterPro" id="IPR036097">
    <property type="entry name" value="HisK_dim/P_sf"/>
</dbReference>
<dbReference type="SUPFAM" id="SSF47384">
    <property type="entry name" value="Homodimeric domain of signal transducing histidine kinase"/>
    <property type="match status" value="1"/>
</dbReference>
<sequence>MVSAGGRGRGRDPLAAVEDFMVEAAALRDISELCDLAARSLGAVEGVAVMVVLTAAGGDGEPPSWIGLDGLDRDSSLSSGTAGRRSAAPLPAYIAEGLRQPDASAATVALLARRELGLADGPPLAEVASFVLEAGHGQAMRCWLGRVAVSEADGPLDASPVRPARLILRHLLSLAATLHAERQRQDSELMYQALVEQMPAIVYYREFDKPGAPTFMSPQVEDMIGFKAEEFMGSRELFVERLHPEDRQRVLELQAFHDTANLDGFGSIEYRMIHKDGRTVWLHNRGMAKRDADGKPGFLVGLIFDITEQKQLEAHVVHAQKMEAINRIAGGIAHDFNNILAVIIGYGELMADALDGQPQLREDLDAMLEAAERAKTLVGQLLSFSRRQIQQRARLRLRAVLDGMRTMLARVLREDIELRFDYAPELGSVQADRGQLEQVVMNLLVNARDAMPEGGRIEVRARNVTLEDDLNEAWEPIPAGEYVMFTVSDTGVGMDKETRRRLFEPFFTTKEQGTGLGMSTVLGLVRQHEGTLEVDSAAGEGTRVSVYLPRCADALAEAEAEAAREGAVLGGHEQVLLVEDDDQLRTLTIMVLTRLGYVVAAAEDGERALERFASESFDLVLSDVIMPGISGPELVRRLVAEQPKLEWLLMSGYAGDAIDLAEVDPRRVLSKPFSVRELAARLREVLDAKSA</sequence>
<comment type="caution">
    <text evidence="9">The sequence shown here is derived from an EMBL/GenBank/DDBJ whole genome shotgun (WGS) entry which is preliminary data.</text>
</comment>
<dbReference type="EMBL" id="ABCS01000023">
    <property type="protein sequence ID" value="EDM79081.1"/>
    <property type="molecule type" value="Genomic_DNA"/>
</dbReference>
<feature type="domain" description="PAS" evidence="7">
    <location>
        <begin position="187"/>
        <end position="263"/>
    </location>
</feature>
<dbReference type="STRING" id="391625.PPSIR1_10775"/>
<comment type="catalytic activity">
    <reaction evidence="1">
        <text>ATP + protein L-histidine = ADP + protein N-phospho-L-histidine.</text>
        <dbReference type="EC" id="2.7.13.3"/>
    </reaction>
</comment>
<dbReference type="InterPro" id="IPR011006">
    <property type="entry name" value="CheY-like_superfamily"/>
</dbReference>
<keyword evidence="9" id="KW-0418">Kinase</keyword>
<dbReference type="Pfam" id="PF00072">
    <property type="entry name" value="Response_reg"/>
    <property type="match status" value="1"/>
</dbReference>
<dbReference type="NCBIfam" id="TIGR00229">
    <property type="entry name" value="sensory_box"/>
    <property type="match status" value="1"/>
</dbReference>
<dbReference type="SMART" id="SM00388">
    <property type="entry name" value="HisKA"/>
    <property type="match status" value="1"/>
</dbReference>
<dbReference type="CDD" id="cd00082">
    <property type="entry name" value="HisKA"/>
    <property type="match status" value="1"/>
</dbReference>
<dbReference type="InterPro" id="IPR003594">
    <property type="entry name" value="HATPase_dom"/>
</dbReference>
<dbReference type="Gene3D" id="3.40.50.2300">
    <property type="match status" value="1"/>
</dbReference>
<gene>
    <name evidence="9" type="ORF">PPSIR1_10775</name>
</gene>
<dbReference type="InterPro" id="IPR036890">
    <property type="entry name" value="HATPase_C_sf"/>
</dbReference>
<evidence type="ECO:0000256" key="2">
    <source>
        <dbReference type="ARBA" id="ARBA00012438"/>
    </source>
</evidence>
<dbReference type="Pfam" id="PF02518">
    <property type="entry name" value="HATPase_c"/>
    <property type="match status" value="1"/>
</dbReference>
<evidence type="ECO:0000256" key="1">
    <source>
        <dbReference type="ARBA" id="ARBA00000085"/>
    </source>
</evidence>
<dbReference type="Pfam" id="PF00512">
    <property type="entry name" value="HisKA"/>
    <property type="match status" value="1"/>
</dbReference>
<dbReference type="PROSITE" id="PS50109">
    <property type="entry name" value="HIS_KIN"/>
    <property type="match status" value="1"/>
</dbReference>
<dbReference type="PANTHER" id="PTHR43065">
    <property type="entry name" value="SENSOR HISTIDINE KINASE"/>
    <property type="match status" value="1"/>
</dbReference>
<dbReference type="InterPro" id="IPR001789">
    <property type="entry name" value="Sig_transdc_resp-reg_receiver"/>
</dbReference>
<organism evidence="9 10">
    <name type="scientific">Plesiocystis pacifica SIR-1</name>
    <dbReference type="NCBI Taxonomy" id="391625"/>
    <lineage>
        <taxon>Bacteria</taxon>
        <taxon>Pseudomonadati</taxon>
        <taxon>Myxococcota</taxon>
        <taxon>Polyangia</taxon>
        <taxon>Nannocystales</taxon>
        <taxon>Nannocystaceae</taxon>
        <taxon>Plesiocystis</taxon>
    </lineage>
</organism>
<keyword evidence="3 4" id="KW-0597">Phosphoprotein</keyword>
<evidence type="ECO:0000259" key="8">
    <source>
        <dbReference type="PROSITE" id="PS50113"/>
    </source>
</evidence>
<reference evidence="9 10" key="1">
    <citation type="submission" date="2007-06" db="EMBL/GenBank/DDBJ databases">
        <authorList>
            <person name="Shimkets L."/>
            <person name="Ferriera S."/>
            <person name="Johnson J."/>
            <person name="Kravitz S."/>
            <person name="Beeson K."/>
            <person name="Sutton G."/>
            <person name="Rogers Y.-H."/>
            <person name="Friedman R."/>
            <person name="Frazier M."/>
            <person name="Venter J.C."/>
        </authorList>
    </citation>
    <scope>NUCLEOTIDE SEQUENCE [LARGE SCALE GENOMIC DNA]</scope>
    <source>
        <strain evidence="9 10">SIR-1</strain>
    </source>
</reference>
<evidence type="ECO:0000256" key="4">
    <source>
        <dbReference type="PROSITE-ProRule" id="PRU00169"/>
    </source>
</evidence>
<dbReference type="InterPro" id="IPR000700">
    <property type="entry name" value="PAS-assoc_C"/>
</dbReference>
<dbReference type="InterPro" id="IPR001610">
    <property type="entry name" value="PAC"/>
</dbReference>
<dbReference type="Proteomes" id="UP000005801">
    <property type="component" value="Unassembled WGS sequence"/>
</dbReference>
<dbReference type="SUPFAM" id="SSF55785">
    <property type="entry name" value="PYP-like sensor domain (PAS domain)"/>
    <property type="match status" value="1"/>
</dbReference>
<name>A6G4Y9_9BACT</name>
<dbReference type="GO" id="GO:0000155">
    <property type="term" value="F:phosphorelay sensor kinase activity"/>
    <property type="evidence" value="ECO:0007669"/>
    <property type="project" value="InterPro"/>
</dbReference>
<dbReference type="EC" id="2.7.13.3" evidence="2"/>
<proteinExistence type="predicted"/>
<dbReference type="SMART" id="SM00387">
    <property type="entry name" value="HATPase_c"/>
    <property type="match status" value="1"/>
</dbReference>
<dbReference type="PANTHER" id="PTHR43065:SF42">
    <property type="entry name" value="TWO-COMPONENT SENSOR PPRA"/>
    <property type="match status" value="1"/>
</dbReference>
<dbReference type="SUPFAM" id="SSF55874">
    <property type="entry name" value="ATPase domain of HSP90 chaperone/DNA topoisomerase II/histidine kinase"/>
    <property type="match status" value="1"/>
</dbReference>
<dbReference type="OrthoDB" id="5442910at2"/>
<dbReference type="Gene3D" id="3.30.450.20">
    <property type="entry name" value="PAS domain"/>
    <property type="match status" value="1"/>
</dbReference>
<dbReference type="InterPro" id="IPR005467">
    <property type="entry name" value="His_kinase_dom"/>
</dbReference>
<dbReference type="InterPro" id="IPR035965">
    <property type="entry name" value="PAS-like_dom_sf"/>
</dbReference>
<evidence type="ECO:0000259" key="7">
    <source>
        <dbReference type="PROSITE" id="PS50112"/>
    </source>
</evidence>
<dbReference type="CDD" id="cd00130">
    <property type="entry name" value="PAS"/>
    <property type="match status" value="1"/>
</dbReference>
<dbReference type="PROSITE" id="PS50112">
    <property type="entry name" value="PAS"/>
    <property type="match status" value="1"/>
</dbReference>
<feature type="domain" description="Histidine kinase" evidence="5">
    <location>
        <begin position="331"/>
        <end position="552"/>
    </location>
</feature>
<dbReference type="SMART" id="SM00448">
    <property type="entry name" value="REC"/>
    <property type="match status" value="1"/>
</dbReference>
<evidence type="ECO:0000259" key="6">
    <source>
        <dbReference type="PROSITE" id="PS50110"/>
    </source>
</evidence>
<evidence type="ECO:0000256" key="3">
    <source>
        <dbReference type="ARBA" id="ARBA00022553"/>
    </source>
</evidence>
<dbReference type="InterPro" id="IPR004358">
    <property type="entry name" value="Sig_transdc_His_kin-like_C"/>
</dbReference>
<dbReference type="InterPro" id="IPR003661">
    <property type="entry name" value="HisK_dim/P_dom"/>
</dbReference>
<dbReference type="Gene3D" id="3.30.565.10">
    <property type="entry name" value="Histidine kinase-like ATPase, C-terminal domain"/>
    <property type="match status" value="1"/>
</dbReference>
<feature type="domain" description="Response regulatory" evidence="6">
    <location>
        <begin position="574"/>
        <end position="686"/>
    </location>
</feature>
<dbReference type="AlphaFoldDB" id="A6G4Y9"/>
<dbReference type="SMART" id="SM00091">
    <property type="entry name" value="PAS"/>
    <property type="match status" value="1"/>
</dbReference>
<accession>A6G4Y9</accession>
<keyword evidence="10" id="KW-1185">Reference proteome</keyword>
<protein>
    <recommendedName>
        <fullName evidence="2">histidine kinase</fullName>
        <ecNumber evidence="2">2.7.13.3</ecNumber>
    </recommendedName>
</protein>
<dbReference type="Pfam" id="PF08447">
    <property type="entry name" value="PAS_3"/>
    <property type="match status" value="1"/>
</dbReference>
<dbReference type="InterPro" id="IPR000014">
    <property type="entry name" value="PAS"/>
</dbReference>
<dbReference type="PROSITE" id="PS50110">
    <property type="entry name" value="RESPONSE_REGULATORY"/>
    <property type="match status" value="1"/>
</dbReference>
<feature type="domain" description="PAC" evidence="8">
    <location>
        <begin position="266"/>
        <end position="318"/>
    </location>
</feature>